<dbReference type="AlphaFoldDB" id="A0A182UXW7"/>
<dbReference type="Proteomes" id="UP000075903">
    <property type="component" value="Unassembled WGS sequence"/>
</dbReference>
<organism evidence="1 2">
    <name type="scientific">Anopheles merus</name>
    <name type="common">Mosquito</name>
    <dbReference type="NCBI Taxonomy" id="30066"/>
    <lineage>
        <taxon>Eukaryota</taxon>
        <taxon>Metazoa</taxon>
        <taxon>Ecdysozoa</taxon>
        <taxon>Arthropoda</taxon>
        <taxon>Hexapoda</taxon>
        <taxon>Insecta</taxon>
        <taxon>Pterygota</taxon>
        <taxon>Neoptera</taxon>
        <taxon>Endopterygota</taxon>
        <taxon>Diptera</taxon>
        <taxon>Nematocera</taxon>
        <taxon>Culicoidea</taxon>
        <taxon>Culicidae</taxon>
        <taxon>Anophelinae</taxon>
        <taxon>Anopheles</taxon>
    </lineage>
</organism>
<sequence length="316" mass="35533">MLSSIVRTGFSCTCITPAIIVVPVVVVALSDDPDDGSPLFAPKAKTEHIRLKDRVRTLDALEIVRLAGRVRDRGHQNSKLTLQHVHLQVVLQIVDQKHELVAQLHHLRVVLHAPLPLVRPDLQQIVLDLLNAQQKAKHLIVPLENAGREEQMQRPLHLNELSSPLPSRLPHGSSNENCSMSSPRLMLLAASFSARSVLMLALSDVLTEVWPAGGLTIGAPPAIPVRFHHQLQPIDERLQIESLGQRLFRRFLLLRLQQPGIQRAVLLNKLFDLLILVGYPDQLLEDVDFTGVQKGGRHLRNLRGDRPRAWKKERFQ</sequence>
<keyword evidence="2" id="KW-1185">Reference proteome</keyword>
<evidence type="ECO:0000313" key="2">
    <source>
        <dbReference type="Proteomes" id="UP000075903"/>
    </source>
</evidence>
<proteinExistence type="predicted"/>
<dbReference type="EnsemblMetazoa" id="AMEM005546-RA">
    <property type="protein sequence ID" value="AMEM005546-PA"/>
    <property type="gene ID" value="AMEM005546"/>
</dbReference>
<evidence type="ECO:0000313" key="1">
    <source>
        <dbReference type="EnsemblMetazoa" id="AMEM005546-PA"/>
    </source>
</evidence>
<reference evidence="1" key="1">
    <citation type="submission" date="2020-05" db="UniProtKB">
        <authorList>
            <consortium name="EnsemblMetazoa"/>
        </authorList>
    </citation>
    <scope>IDENTIFICATION</scope>
    <source>
        <strain evidence="1">MAF</strain>
    </source>
</reference>
<accession>A0A182UXW7</accession>
<name>A0A182UXW7_ANOME</name>
<dbReference type="VEuPathDB" id="VectorBase:AMEM005546"/>
<protein>
    <submittedName>
        <fullName evidence="1">Uncharacterized protein</fullName>
    </submittedName>
</protein>